<evidence type="ECO:0000313" key="2">
    <source>
        <dbReference type="EMBL" id="CAA6805832.1"/>
    </source>
</evidence>
<dbReference type="GO" id="GO:0005829">
    <property type="term" value="C:cytosol"/>
    <property type="evidence" value="ECO:0007669"/>
    <property type="project" value="TreeGrafter"/>
</dbReference>
<keyword evidence="2" id="KW-0808">Transferase</keyword>
<feature type="non-terminal residue" evidence="2">
    <location>
        <position position="180"/>
    </location>
</feature>
<dbReference type="InterPro" id="IPR029056">
    <property type="entry name" value="Ribokinase-like"/>
</dbReference>
<accession>A0A6S6S7S4</accession>
<dbReference type="GO" id="GO:0033786">
    <property type="term" value="F:heptose-1-phosphate adenylyltransferase activity"/>
    <property type="evidence" value="ECO:0007669"/>
    <property type="project" value="TreeGrafter"/>
</dbReference>
<dbReference type="GO" id="GO:0033785">
    <property type="term" value="F:heptose 7-phosphate kinase activity"/>
    <property type="evidence" value="ECO:0007669"/>
    <property type="project" value="TreeGrafter"/>
</dbReference>
<reference evidence="2" key="1">
    <citation type="submission" date="2020-01" db="EMBL/GenBank/DDBJ databases">
        <authorList>
            <person name="Meier V. D."/>
            <person name="Meier V D."/>
        </authorList>
    </citation>
    <scope>NUCLEOTIDE SEQUENCE</scope>
    <source>
        <strain evidence="2">HLG_WM_MAG_03</strain>
    </source>
</reference>
<proteinExistence type="predicted"/>
<feature type="domain" description="Carbohydrate kinase PfkB" evidence="1">
    <location>
        <begin position="10"/>
        <end position="179"/>
    </location>
</feature>
<dbReference type="PANTHER" id="PTHR46969:SF1">
    <property type="entry name" value="BIFUNCTIONAL PROTEIN HLDE"/>
    <property type="match status" value="1"/>
</dbReference>
<dbReference type="Pfam" id="PF00294">
    <property type="entry name" value="PfkB"/>
    <property type="match status" value="1"/>
</dbReference>
<protein>
    <submittedName>
        <fullName evidence="2">ADP-heptose synthase</fullName>
        <ecNumber evidence="2">2.7.-.-</ecNumber>
    </submittedName>
</protein>
<dbReference type="InterPro" id="IPR011611">
    <property type="entry name" value="PfkB_dom"/>
</dbReference>
<dbReference type="SUPFAM" id="SSF53613">
    <property type="entry name" value="Ribokinase-like"/>
    <property type="match status" value="1"/>
</dbReference>
<sequence length="180" mass="19951">MIELKGNKPNILVVGDLMIDHYLWGKCERISPEAPVQVVAVDKETAVLGGAGNVINNLATLNANVDVMSVIGADANAIELNRMLENINVNINNLVVQNGRNTSKKSRIIASQQQVVRYDRESTEDISIESQNKIAEQFRQNIHTYDMVILSDYGKGVLTTNLTRILIDIANEHNKKVLVD</sequence>
<dbReference type="AlphaFoldDB" id="A0A6S6S7S4"/>
<dbReference type="PANTHER" id="PTHR46969">
    <property type="entry name" value="BIFUNCTIONAL PROTEIN HLDE"/>
    <property type="match status" value="1"/>
</dbReference>
<evidence type="ECO:0000259" key="1">
    <source>
        <dbReference type="Pfam" id="PF00294"/>
    </source>
</evidence>
<dbReference type="EC" id="2.7.-.-" evidence="2"/>
<name>A0A6S6S7S4_9BACT</name>
<organism evidence="2">
    <name type="scientific">uncultured Sulfurovum sp</name>
    <dbReference type="NCBI Taxonomy" id="269237"/>
    <lineage>
        <taxon>Bacteria</taxon>
        <taxon>Pseudomonadati</taxon>
        <taxon>Campylobacterota</taxon>
        <taxon>Epsilonproteobacteria</taxon>
        <taxon>Campylobacterales</taxon>
        <taxon>Sulfurovaceae</taxon>
        <taxon>Sulfurovum</taxon>
        <taxon>environmental samples</taxon>
    </lineage>
</organism>
<keyword evidence="2" id="KW-0418">Kinase</keyword>
<dbReference type="EMBL" id="CACVAR010000143">
    <property type="protein sequence ID" value="CAA6805832.1"/>
    <property type="molecule type" value="Genomic_DNA"/>
</dbReference>
<gene>
    <name evidence="2" type="ORF">HELGO_WM91375</name>
</gene>
<dbReference type="Gene3D" id="3.40.1190.20">
    <property type="match status" value="1"/>
</dbReference>